<dbReference type="PANTHER" id="PTHR34862">
    <property type="entry name" value="SPARK DOMAIN-CONTAINING PROTEIN"/>
    <property type="match status" value="1"/>
</dbReference>
<dbReference type="PROSITE" id="PS51257">
    <property type="entry name" value="PROKAR_LIPOPROTEIN"/>
    <property type="match status" value="1"/>
</dbReference>
<accession>A0A166WVW8</accession>
<feature type="signal peptide" evidence="1">
    <location>
        <begin position="1"/>
        <end position="17"/>
    </location>
</feature>
<dbReference type="OrthoDB" id="2536450at2759"/>
<name>A0A166WVW8_9AGAM</name>
<feature type="chain" id="PRO_5007882026" evidence="1">
    <location>
        <begin position="18"/>
        <end position="267"/>
    </location>
</feature>
<protein>
    <submittedName>
        <fullName evidence="2">Uncharacterized protein</fullName>
    </submittedName>
</protein>
<dbReference type="PANTHER" id="PTHR34862:SF1">
    <property type="entry name" value="SPARK DOMAIN-CONTAINING PROTEIN"/>
    <property type="match status" value="1"/>
</dbReference>
<reference evidence="2 3" key="1">
    <citation type="journal article" date="2016" name="Mol. Biol. Evol.">
        <title>Comparative Genomics of Early-Diverging Mushroom-Forming Fungi Provides Insights into the Origins of Lignocellulose Decay Capabilities.</title>
        <authorList>
            <person name="Nagy L.G."/>
            <person name="Riley R."/>
            <person name="Tritt A."/>
            <person name="Adam C."/>
            <person name="Daum C."/>
            <person name="Floudas D."/>
            <person name="Sun H."/>
            <person name="Yadav J.S."/>
            <person name="Pangilinan J."/>
            <person name="Larsson K.H."/>
            <person name="Matsuura K."/>
            <person name="Barry K."/>
            <person name="Labutti K."/>
            <person name="Kuo R."/>
            <person name="Ohm R.A."/>
            <person name="Bhattacharya S.S."/>
            <person name="Shirouzu T."/>
            <person name="Yoshinaga Y."/>
            <person name="Martin F.M."/>
            <person name="Grigoriev I.V."/>
            <person name="Hibbett D.S."/>
        </authorList>
    </citation>
    <scope>NUCLEOTIDE SEQUENCE [LARGE SCALE GENOMIC DNA]</scope>
    <source>
        <strain evidence="2 3">CBS 109695</strain>
    </source>
</reference>
<sequence length="267" mass="26558">MRFAIATILTGAGFAAAQSLSSSCQKTLKNVLAANDTACLNPSGLVSIVGAVSNSSSTSLVGPLNTWLTGLCAQPQCSNATLSALVTNITTGCSTELNAAGLGVSDPASLTALVEQYYPAVRQAACLKDTSKSTLCATELLTDIQNQVGTLSLTNIIKVVPEIASGSVTIPSNVTCSDCTKQVYNIANQQFPSLIQGEVASVVGGACGATFTNGAAPTEITEIASTSTAVAGLGASTNGGSLVSVNTLVAVAMTGLVAVSSAFAVLA</sequence>
<keyword evidence="3" id="KW-1185">Reference proteome</keyword>
<dbReference type="Proteomes" id="UP000076532">
    <property type="component" value="Unassembled WGS sequence"/>
</dbReference>
<evidence type="ECO:0000313" key="2">
    <source>
        <dbReference type="EMBL" id="KZP34161.1"/>
    </source>
</evidence>
<keyword evidence="1" id="KW-0732">Signal</keyword>
<evidence type="ECO:0000313" key="3">
    <source>
        <dbReference type="Proteomes" id="UP000076532"/>
    </source>
</evidence>
<gene>
    <name evidence="2" type="ORF">FIBSPDRAFT_846265</name>
</gene>
<proteinExistence type="predicted"/>
<organism evidence="2 3">
    <name type="scientific">Athelia psychrophila</name>
    <dbReference type="NCBI Taxonomy" id="1759441"/>
    <lineage>
        <taxon>Eukaryota</taxon>
        <taxon>Fungi</taxon>
        <taxon>Dikarya</taxon>
        <taxon>Basidiomycota</taxon>
        <taxon>Agaricomycotina</taxon>
        <taxon>Agaricomycetes</taxon>
        <taxon>Agaricomycetidae</taxon>
        <taxon>Atheliales</taxon>
        <taxon>Atheliaceae</taxon>
        <taxon>Athelia</taxon>
    </lineage>
</organism>
<dbReference type="AlphaFoldDB" id="A0A166WVW8"/>
<dbReference type="STRING" id="436010.A0A166WVW8"/>
<evidence type="ECO:0000256" key="1">
    <source>
        <dbReference type="SAM" id="SignalP"/>
    </source>
</evidence>
<dbReference type="EMBL" id="KV417480">
    <property type="protein sequence ID" value="KZP34161.1"/>
    <property type="molecule type" value="Genomic_DNA"/>
</dbReference>